<gene>
    <name evidence="6" type="ORF">H8E19_10125</name>
</gene>
<sequence length="192" mass="21240">MKKRFGLVIDQERCIGCEACSVACMQENNSCAPLIRVKTENVDQQDTPEGRFPDLKMSFLPLLCNHCSHPPCVDVCPPGALAKREDGPVILDKEVCDGCEICIEACPFDAILYNPEKEKAEKCNLCVHRIDRGLEPFCVICCEGQAIHFGDLSDPDSEVSQILTKKEAILLENPEGVEPSVYYCPPRAPRGL</sequence>
<evidence type="ECO:0000259" key="5">
    <source>
        <dbReference type="PROSITE" id="PS51379"/>
    </source>
</evidence>
<name>A0A8J6N1F5_9DELT</name>
<dbReference type="Gene3D" id="3.30.70.20">
    <property type="match status" value="2"/>
</dbReference>
<keyword evidence="1" id="KW-0004">4Fe-4S</keyword>
<dbReference type="GO" id="GO:0046872">
    <property type="term" value="F:metal ion binding"/>
    <property type="evidence" value="ECO:0007669"/>
    <property type="project" value="UniProtKB-KW"/>
</dbReference>
<feature type="domain" description="4Fe-4S ferredoxin-type" evidence="5">
    <location>
        <begin position="55"/>
        <end position="86"/>
    </location>
</feature>
<feature type="domain" description="4Fe-4S ferredoxin-type" evidence="5">
    <location>
        <begin position="87"/>
        <end position="116"/>
    </location>
</feature>
<evidence type="ECO:0000313" key="6">
    <source>
        <dbReference type="EMBL" id="MBC8177749.1"/>
    </source>
</evidence>
<organism evidence="6 7">
    <name type="scientific">Candidatus Desulfacyla euxinica</name>
    <dbReference type="NCBI Taxonomy" id="2841693"/>
    <lineage>
        <taxon>Bacteria</taxon>
        <taxon>Deltaproteobacteria</taxon>
        <taxon>Candidatus Desulfacyla</taxon>
    </lineage>
</organism>
<evidence type="ECO:0000256" key="4">
    <source>
        <dbReference type="ARBA" id="ARBA00023014"/>
    </source>
</evidence>
<dbReference type="PROSITE" id="PS00198">
    <property type="entry name" value="4FE4S_FER_1"/>
    <property type="match status" value="1"/>
</dbReference>
<dbReference type="PROSITE" id="PS51379">
    <property type="entry name" value="4FE4S_FER_2"/>
    <property type="match status" value="3"/>
</dbReference>
<dbReference type="Proteomes" id="UP000650524">
    <property type="component" value="Unassembled WGS sequence"/>
</dbReference>
<keyword evidence="3" id="KW-0408">Iron</keyword>
<accession>A0A8J6N1F5</accession>
<dbReference type="GO" id="GO:0051539">
    <property type="term" value="F:4 iron, 4 sulfur cluster binding"/>
    <property type="evidence" value="ECO:0007669"/>
    <property type="project" value="UniProtKB-KW"/>
</dbReference>
<protein>
    <submittedName>
        <fullName evidence="6">4Fe-4S dicluster domain-containing protein</fullName>
    </submittedName>
</protein>
<dbReference type="EMBL" id="JACNJD010000233">
    <property type="protein sequence ID" value="MBC8177749.1"/>
    <property type="molecule type" value="Genomic_DNA"/>
</dbReference>
<dbReference type="PANTHER" id="PTHR43177">
    <property type="entry name" value="PROTEIN NRFC"/>
    <property type="match status" value="1"/>
</dbReference>
<evidence type="ECO:0000313" key="7">
    <source>
        <dbReference type="Proteomes" id="UP000650524"/>
    </source>
</evidence>
<keyword evidence="2" id="KW-0479">Metal-binding</keyword>
<evidence type="ECO:0000256" key="1">
    <source>
        <dbReference type="ARBA" id="ARBA00022485"/>
    </source>
</evidence>
<evidence type="ECO:0000256" key="3">
    <source>
        <dbReference type="ARBA" id="ARBA00023004"/>
    </source>
</evidence>
<dbReference type="SUPFAM" id="SSF54862">
    <property type="entry name" value="4Fe-4S ferredoxins"/>
    <property type="match status" value="1"/>
</dbReference>
<dbReference type="InterPro" id="IPR017896">
    <property type="entry name" value="4Fe4S_Fe-S-bd"/>
</dbReference>
<dbReference type="PANTHER" id="PTHR43177:SF3">
    <property type="entry name" value="PROTEIN NRFC HOMOLOG"/>
    <property type="match status" value="1"/>
</dbReference>
<dbReference type="InterPro" id="IPR017900">
    <property type="entry name" value="4Fe4S_Fe_S_CS"/>
</dbReference>
<feature type="domain" description="4Fe-4S ferredoxin-type" evidence="5">
    <location>
        <begin position="5"/>
        <end position="34"/>
    </location>
</feature>
<keyword evidence="4" id="KW-0411">Iron-sulfur</keyword>
<dbReference type="CDD" id="cd10551">
    <property type="entry name" value="PsrB"/>
    <property type="match status" value="1"/>
</dbReference>
<comment type="caution">
    <text evidence="6">The sequence shown here is derived from an EMBL/GenBank/DDBJ whole genome shotgun (WGS) entry which is preliminary data.</text>
</comment>
<proteinExistence type="predicted"/>
<dbReference type="InterPro" id="IPR050954">
    <property type="entry name" value="ET_IronSulfur_Cluster-Binding"/>
</dbReference>
<evidence type="ECO:0000256" key="2">
    <source>
        <dbReference type="ARBA" id="ARBA00022723"/>
    </source>
</evidence>
<dbReference type="AlphaFoldDB" id="A0A8J6N1F5"/>
<reference evidence="6 7" key="1">
    <citation type="submission" date="2020-08" db="EMBL/GenBank/DDBJ databases">
        <title>Bridging the membrane lipid divide: bacteria of the FCB group superphylum have the potential to synthesize archaeal ether lipids.</title>
        <authorList>
            <person name="Villanueva L."/>
            <person name="Von Meijenfeldt F.A.B."/>
            <person name="Westbye A.B."/>
            <person name="Yadav S."/>
            <person name="Hopmans E.C."/>
            <person name="Dutilh B.E."/>
            <person name="Sinninghe Damste J.S."/>
        </authorList>
    </citation>
    <scope>NUCLEOTIDE SEQUENCE [LARGE SCALE GENOMIC DNA]</scope>
    <source>
        <strain evidence="6">NIOZ-UU27</strain>
    </source>
</reference>
<dbReference type="Pfam" id="PF13247">
    <property type="entry name" value="Fer4_11"/>
    <property type="match status" value="1"/>
</dbReference>